<proteinExistence type="predicted"/>
<reference evidence="2" key="1">
    <citation type="journal article" date="2023" name="G3 (Bethesda)">
        <title>A reference genome for the long-term kleptoplast-retaining sea slug Elysia crispata morphotype clarki.</title>
        <authorList>
            <person name="Eastman K.E."/>
            <person name="Pendleton A.L."/>
            <person name="Shaikh M.A."/>
            <person name="Suttiyut T."/>
            <person name="Ogas R."/>
            <person name="Tomko P."/>
            <person name="Gavelis G."/>
            <person name="Widhalm J.R."/>
            <person name="Wisecaver J.H."/>
        </authorList>
    </citation>
    <scope>NUCLEOTIDE SEQUENCE</scope>
    <source>
        <strain evidence="2">ECLA1</strain>
    </source>
</reference>
<name>A0AAE0Z146_9GAST</name>
<feature type="compositionally biased region" description="Polar residues" evidence="1">
    <location>
        <begin position="42"/>
        <end position="53"/>
    </location>
</feature>
<dbReference type="AlphaFoldDB" id="A0AAE0Z146"/>
<protein>
    <submittedName>
        <fullName evidence="2">Uncharacterized protein</fullName>
    </submittedName>
</protein>
<feature type="region of interest" description="Disordered" evidence="1">
    <location>
        <begin position="22"/>
        <end position="82"/>
    </location>
</feature>
<evidence type="ECO:0000256" key="1">
    <source>
        <dbReference type="SAM" id="MobiDB-lite"/>
    </source>
</evidence>
<comment type="caution">
    <text evidence="2">The sequence shown here is derived from an EMBL/GenBank/DDBJ whole genome shotgun (WGS) entry which is preliminary data.</text>
</comment>
<sequence>MTIFQILSTGIQGSVLQLRWPESTNRVARPQNKPTQKRTSHSEANTYHFNDSPSLVDPKSTHPDQPYQLESEQLGKSGGSTPAEHLMETVFAKIYHSAPSRL</sequence>
<gene>
    <name evidence="2" type="ORF">RRG08_014164</name>
</gene>
<evidence type="ECO:0000313" key="3">
    <source>
        <dbReference type="Proteomes" id="UP001283361"/>
    </source>
</evidence>
<dbReference type="EMBL" id="JAWDGP010005061">
    <property type="protein sequence ID" value="KAK3759927.1"/>
    <property type="molecule type" value="Genomic_DNA"/>
</dbReference>
<organism evidence="2 3">
    <name type="scientific">Elysia crispata</name>
    <name type="common">lettuce slug</name>
    <dbReference type="NCBI Taxonomy" id="231223"/>
    <lineage>
        <taxon>Eukaryota</taxon>
        <taxon>Metazoa</taxon>
        <taxon>Spiralia</taxon>
        <taxon>Lophotrochozoa</taxon>
        <taxon>Mollusca</taxon>
        <taxon>Gastropoda</taxon>
        <taxon>Heterobranchia</taxon>
        <taxon>Euthyneura</taxon>
        <taxon>Panpulmonata</taxon>
        <taxon>Sacoglossa</taxon>
        <taxon>Placobranchoidea</taxon>
        <taxon>Plakobranchidae</taxon>
        <taxon>Elysia</taxon>
    </lineage>
</organism>
<keyword evidence="3" id="KW-1185">Reference proteome</keyword>
<evidence type="ECO:0000313" key="2">
    <source>
        <dbReference type="EMBL" id="KAK3759927.1"/>
    </source>
</evidence>
<accession>A0AAE0Z146</accession>
<dbReference type="Proteomes" id="UP001283361">
    <property type="component" value="Unassembled WGS sequence"/>
</dbReference>